<gene>
    <name evidence="2" type="ORF">AsAng_0045680</name>
</gene>
<protein>
    <submittedName>
        <fullName evidence="2">Uncharacterized protein</fullName>
    </submittedName>
</protein>
<dbReference type="Proteomes" id="UP001060919">
    <property type="component" value="Chromosome"/>
</dbReference>
<keyword evidence="1" id="KW-0472">Membrane</keyword>
<keyword evidence="3" id="KW-1185">Reference proteome</keyword>
<organism evidence="2 3">
    <name type="scientific">Aureispira anguillae</name>
    <dbReference type="NCBI Taxonomy" id="2864201"/>
    <lineage>
        <taxon>Bacteria</taxon>
        <taxon>Pseudomonadati</taxon>
        <taxon>Bacteroidota</taxon>
        <taxon>Saprospiria</taxon>
        <taxon>Saprospirales</taxon>
        <taxon>Saprospiraceae</taxon>
        <taxon>Aureispira</taxon>
    </lineage>
</organism>
<keyword evidence="1" id="KW-0812">Transmembrane</keyword>
<name>A0A916DUY6_9BACT</name>
<dbReference type="AlphaFoldDB" id="A0A916DUY6"/>
<evidence type="ECO:0000313" key="2">
    <source>
        <dbReference type="EMBL" id="BDS13806.1"/>
    </source>
</evidence>
<evidence type="ECO:0000313" key="3">
    <source>
        <dbReference type="Proteomes" id="UP001060919"/>
    </source>
</evidence>
<reference evidence="2" key="1">
    <citation type="submission" date="2022-09" db="EMBL/GenBank/DDBJ databases">
        <title>Aureispira anguillicida sp. nov., isolated from Leptocephalus of Japanese eel Anguilla japonica.</title>
        <authorList>
            <person name="Yuasa K."/>
            <person name="Mekata T."/>
            <person name="Ikunari K."/>
        </authorList>
    </citation>
    <scope>NUCLEOTIDE SEQUENCE</scope>
    <source>
        <strain evidence="2">EL160426</strain>
    </source>
</reference>
<keyword evidence="1" id="KW-1133">Transmembrane helix</keyword>
<evidence type="ECO:0000256" key="1">
    <source>
        <dbReference type="SAM" id="Phobius"/>
    </source>
</evidence>
<accession>A0A916DUY6</accession>
<feature type="transmembrane region" description="Helical" evidence="1">
    <location>
        <begin position="12"/>
        <end position="33"/>
    </location>
</feature>
<proteinExistence type="predicted"/>
<dbReference type="EMBL" id="AP026867">
    <property type="protein sequence ID" value="BDS13806.1"/>
    <property type="molecule type" value="Genomic_DNA"/>
</dbReference>
<dbReference type="KEGG" id="aup:AsAng_0045680"/>
<sequence>MLRKVDNIFKKGKFLIFFCLPFVIIIIYLYRIVLPNFPF</sequence>